<gene>
    <name evidence="2" type="ORF">Q8F55_004885</name>
</gene>
<dbReference type="Proteomes" id="UP001565368">
    <property type="component" value="Unassembled WGS sequence"/>
</dbReference>
<dbReference type="RefSeq" id="XP_069208029.1">
    <property type="nucleotide sequence ID" value="XM_069353387.1"/>
</dbReference>
<protein>
    <submittedName>
        <fullName evidence="2">Uncharacterized protein</fullName>
    </submittedName>
</protein>
<evidence type="ECO:0000256" key="1">
    <source>
        <dbReference type="SAM" id="MobiDB-lite"/>
    </source>
</evidence>
<dbReference type="GeneID" id="95985928"/>
<proteinExistence type="predicted"/>
<dbReference type="EMBL" id="JBBXJM010000004">
    <property type="protein sequence ID" value="KAL1408085.1"/>
    <property type="molecule type" value="Genomic_DNA"/>
</dbReference>
<reference evidence="2 3" key="1">
    <citation type="submission" date="2023-08" db="EMBL/GenBank/DDBJ databases">
        <title>Annotated Genome Sequence of Vanrija albida AlHP1.</title>
        <authorList>
            <person name="Herzog R."/>
        </authorList>
    </citation>
    <scope>NUCLEOTIDE SEQUENCE [LARGE SCALE GENOMIC DNA]</scope>
    <source>
        <strain evidence="2 3">AlHP1</strain>
    </source>
</reference>
<feature type="region of interest" description="Disordered" evidence="1">
    <location>
        <begin position="1"/>
        <end position="33"/>
    </location>
</feature>
<keyword evidence="3" id="KW-1185">Reference proteome</keyword>
<accession>A0ABR3Q045</accession>
<sequence length="99" mass="10178">MICATPSPASSPNYPTPRSLSPSPPSSAAPVTPDEARALTAAAGGIESLSRSVALFRALARDHGLDPEEHISTEGGYVLLSPDLGGLVAGRTNELAERR</sequence>
<evidence type="ECO:0000313" key="3">
    <source>
        <dbReference type="Proteomes" id="UP001565368"/>
    </source>
</evidence>
<evidence type="ECO:0000313" key="2">
    <source>
        <dbReference type="EMBL" id="KAL1408085.1"/>
    </source>
</evidence>
<organism evidence="2 3">
    <name type="scientific">Vanrija albida</name>
    <dbReference type="NCBI Taxonomy" id="181172"/>
    <lineage>
        <taxon>Eukaryota</taxon>
        <taxon>Fungi</taxon>
        <taxon>Dikarya</taxon>
        <taxon>Basidiomycota</taxon>
        <taxon>Agaricomycotina</taxon>
        <taxon>Tremellomycetes</taxon>
        <taxon>Trichosporonales</taxon>
        <taxon>Trichosporonaceae</taxon>
        <taxon>Vanrija</taxon>
    </lineage>
</organism>
<comment type="caution">
    <text evidence="2">The sequence shown here is derived from an EMBL/GenBank/DDBJ whole genome shotgun (WGS) entry which is preliminary data.</text>
</comment>
<name>A0ABR3Q045_9TREE</name>